<proteinExistence type="predicted"/>
<gene>
    <name evidence="1" type="ORF">NS115_15465</name>
</gene>
<evidence type="ECO:0000313" key="2">
    <source>
        <dbReference type="Proteomes" id="UP000074866"/>
    </source>
</evidence>
<comment type="caution">
    <text evidence="1">The sequence shown here is derived from an EMBL/GenBank/DDBJ whole genome shotgun (WGS) entry which is preliminary data.</text>
</comment>
<name>A0ACC4ZSZ8_9BACL</name>
<sequence>MKRKQRFKMYKLGMITIGQSLLRSDVAPIVERALEGRAKLVQALGAAAGARLATMPGMTDDMFMNVF</sequence>
<organism evidence="1 2">
    <name type="scientific">Paenibacillus jamilae</name>
    <dbReference type="NCBI Taxonomy" id="114136"/>
    <lineage>
        <taxon>Bacteria</taxon>
        <taxon>Bacillati</taxon>
        <taxon>Bacillota</taxon>
        <taxon>Bacilli</taxon>
        <taxon>Bacillales</taxon>
        <taxon>Paenibacillaceae</taxon>
        <taxon>Paenibacillus</taxon>
    </lineage>
</organism>
<dbReference type="EMBL" id="LDRX01000067">
    <property type="protein sequence ID" value="KTS81593.1"/>
    <property type="molecule type" value="Genomic_DNA"/>
</dbReference>
<keyword evidence="2" id="KW-1185">Reference proteome</keyword>
<protein>
    <submittedName>
        <fullName evidence="1">Protein aroM</fullName>
    </submittedName>
</protein>
<accession>A0ACC4ZSZ8</accession>
<evidence type="ECO:0000313" key="1">
    <source>
        <dbReference type="EMBL" id="KTS81593.1"/>
    </source>
</evidence>
<dbReference type="Proteomes" id="UP000074866">
    <property type="component" value="Unassembled WGS sequence"/>
</dbReference>
<reference evidence="1 2" key="1">
    <citation type="journal article" date="2016" name="Front. Microbiol.">
        <title>Genomic Resource of Rice Seed Associated Bacteria.</title>
        <authorList>
            <person name="Midha S."/>
            <person name="Bansal K."/>
            <person name="Sharma S."/>
            <person name="Kumar N."/>
            <person name="Patil P.P."/>
            <person name="Chaudhry V."/>
            <person name="Patil P.B."/>
        </authorList>
    </citation>
    <scope>NUCLEOTIDE SEQUENCE [LARGE SCALE GENOMIC DNA]</scope>
    <source>
        <strain evidence="1 2">NS115</strain>
    </source>
</reference>